<dbReference type="GO" id="GO:0009423">
    <property type="term" value="P:chorismate biosynthetic process"/>
    <property type="evidence" value="ECO:0007669"/>
    <property type="project" value="UniProtKB-UniPathway"/>
</dbReference>
<dbReference type="UniPathway" id="UPA00053">
    <property type="reaction ID" value="UER00084"/>
</dbReference>
<dbReference type="OrthoDB" id="2338at2759"/>
<dbReference type="InterPro" id="IPR002480">
    <property type="entry name" value="DAHP_synth_2"/>
</dbReference>
<protein>
    <recommendedName>
        <fullName evidence="6">Phospho-2-dehydro-3-deoxyheptonate aldolase</fullName>
        <ecNumber evidence="6">2.5.1.54</ecNumber>
    </recommendedName>
</protein>
<evidence type="ECO:0000256" key="1">
    <source>
        <dbReference type="ARBA" id="ARBA00004688"/>
    </source>
</evidence>
<evidence type="ECO:0000256" key="6">
    <source>
        <dbReference type="RuleBase" id="RU363071"/>
    </source>
</evidence>
<dbReference type="AlphaFoldDB" id="A0A6A7BGV6"/>
<comment type="pathway">
    <text evidence="1 6">Metabolic intermediate biosynthesis; chorismate biosynthesis; chorismate from D-erythrose 4-phosphate and phosphoenolpyruvate: step 1/7.</text>
</comment>
<feature type="binding site" evidence="5">
    <location>
        <position position="112"/>
    </location>
    <ligand>
        <name>phosphoenolpyruvate</name>
        <dbReference type="ChEBI" id="CHEBI:58702"/>
    </ligand>
</feature>
<dbReference type="Gene3D" id="3.20.20.70">
    <property type="entry name" value="Aldolase class I"/>
    <property type="match status" value="1"/>
</dbReference>
<keyword evidence="8" id="KW-1185">Reference proteome</keyword>
<evidence type="ECO:0000256" key="5">
    <source>
        <dbReference type="PIRSR" id="PIRSR602480-1"/>
    </source>
</evidence>
<dbReference type="GO" id="GO:0008652">
    <property type="term" value="P:amino acid biosynthetic process"/>
    <property type="evidence" value="ECO:0007669"/>
    <property type="project" value="UniProtKB-KW"/>
</dbReference>
<dbReference type="EMBL" id="MU006292">
    <property type="protein sequence ID" value="KAF2854603.1"/>
    <property type="molecule type" value="Genomic_DNA"/>
</dbReference>
<keyword evidence="3 6" id="KW-0808">Transferase</keyword>
<accession>A0A6A7BGV6</accession>
<name>A0A6A7BGV6_9PLEO</name>
<dbReference type="EC" id="2.5.1.54" evidence="6"/>
<comment type="similarity">
    <text evidence="2 6">Belongs to the class-II DAHP synthase family.</text>
</comment>
<dbReference type="PANTHER" id="PTHR21337">
    <property type="entry name" value="PHOSPHO-2-DEHYDRO-3-DEOXYHEPTONATE ALDOLASE 1, 2"/>
    <property type="match status" value="1"/>
</dbReference>
<comment type="catalytic activity">
    <reaction evidence="4 6">
        <text>D-erythrose 4-phosphate + phosphoenolpyruvate + H2O = 7-phospho-2-dehydro-3-deoxy-D-arabino-heptonate + phosphate</text>
        <dbReference type="Rhea" id="RHEA:14717"/>
        <dbReference type="ChEBI" id="CHEBI:15377"/>
        <dbReference type="ChEBI" id="CHEBI:16897"/>
        <dbReference type="ChEBI" id="CHEBI:43474"/>
        <dbReference type="ChEBI" id="CHEBI:58394"/>
        <dbReference type="ChEBI" id="CHEBI:58702"/>
        <dbReference type="EC" id="2.5.1.54"/>
    </reaction>
</comment>
<sequence length="165" mass="18060">MVGTIILFNANCDSVWSPTSWKQKPVAQPTNHEDQEHLSGLPDLVSTQEIDQLSLLVVFAARGQVFIMQGGDCAEAFSDVRPDIIKSKQDLLIARSKYLSDGLGKPVVLIGRIAGQFSKPQTSCFETLSCGEVVNTYRSDNVNGDDAIARSADPDRLYMGYHSPQ</sequence>
<evidence type="ECO:0000256" key="4">
    <source>
        <dbReference type="ARBA" id="ARBA00047508"/>
    </source>
</evidence>
<organism evidence="7 8">
    <name type="scientific">Plenodomus tracheiphilus IPT5</name>
    <dbReference type="NCBI Taxonomy" id="1408161"/>
    <lineage>
        <taxon>Eukaryota</taxon>
        <taxon>Fungi</taxon>
        <taxon>Dikarya</taxon>
        <taxon>Ascomycota</taxon>
        <taxon>Pezizomycotina</taxon>
        <taxon>Dothideomycetes</taxon>
        <taxon>Pleosporomycetidae</taxon>
        <taxon>Pleosporales</taxon>
        <taxon>Pleosporineae</taxon>
        <taxon>Leptosphaeriaceae</taxon>
        <taxon>Plenodomus</taxon>
    </lineage>
</organism>
<reference evidence="7" key="1">
    <citation type="submission" date="2020-01" db="EMBL/GenBank/DDBJ databases">
        <authorList>
            <consortium name="DOE Joint Genome Institute"/>
            <person name="Haridas S."/>
            <person name="Albert R."/>
            <person name="Binder M."/>
            <person name="Bloem J."/>
            <person name="Labutti K."/>
            <person name="Salamov A."/>
            <person name="Andreopoulos B."/>
            <person name="Baker S.E."/>
            <person name="Barry K."/>
            <person name="Bills G."/>
            <person name="Bluhm B.H."/>
            <person name="Cannon C."/>
            <person name="Castanera R."/>
            <person name="Culley D.E."/>
            <person name="Daum C."/>
            <person name="Ezra D."/>
            <person name="Gonzalez J.B."/>
            <person name="Henrissat B."/>
            <person name="Kuo A."/>
            <person name="Liang C."/>
            <person name="Lipzen A."/>
            <person name="Lutzoni F."/>
            <person name="Magnuson J."/>
            <person name="Mondo S."/>
            <person name="Nolan M."/>
            <person name="Ohm R."/>
            <person name="Pangilinan J."/>
            <person name="Park H.-J."/>
            <person name="Ramirez L."/>
            <person name="Alfaro M."/>
            <person name="Sun H."/>
            <person name="Tritt A."/>
            <person name="Yoshinaga Y."/>
            <person name="Zwiers L.-H."/>
            <person name="Turgeon B.G."/>
            <person name="Goodwin S.B."/>
            <person name="Spatafora J.W."/>
            <person name="Crous P.W."/>
            <person name="Grigoriev I.V."/>
        </authorList>
    </citation>
    <scope>NUCLEOTIDE SEQUENCE</scope>
    <source>
        <strain evidence="7">IPT5</strain>
    </source>
</reference>
<evidence type="ECO:0000313" key="7">
    <source>
        <dbReference type="EMBL" id="KAF2854603.1"/>
    </source>
</evidence>
<keyword evidence="5" id="KW-0104">Cadmium</keyword>
<evidence type="ECO:0000256" key="3">
    <source>
        <dbReference type="ARBA" id="ARBA00022679"/>
    </source>
</evidence>
<keyword evidence="5" id="KW-0464">Manganese</keyword>
<evidence type="ECO:0000313" key="8">
    <source>
        <dbReference type="Proteomes" id="UP000799423"/>
    </source>
</evidence>
<dbReference type="GO" id="GO:0003849">
    <property type="term" value="F:3-deoxy-7-phosphoheptulonate synthase activity"/>
    <property type="evidence" value="ECO:0007669"/>
    <property type="project" value="UniProtKB-EC"/>
</dbReference>
<evidence type="ECO:0000256" key="2">
    <source>
        <dbReference type="ARBA" id="ARBA00008911"/>
    </source>
</evidence>
<keyword evidence="6" id="KW-0028">Amino-acid biosynthesis</keyword>
<dbReference type="PANTHER" id="PTHR21337:SF0">
    <property type="entry name" value="PHOSPHO-2-DEHYDRO-3-DEOXYHEPTONATE ALDOLASE"/>
    <property type="match status" value="1"/>
</dbReference>
<keyword evidence="6" id="KW-0057">Aromatic amino acid biosynthesis</keyword>
<dbReference type="GO" id="GO:0009073">
    <property type="term" value="P:aromatic amino acid family biosynthetic process"/>
    <property type="evidence" value="ECO:0007669"/>
    <property type="project" value="UniProtKB-KW"/>
</dbReference>
<proteinExistence type="inferred from homology"/>
<dbReference type="Proteomes" id="UP000799423">
    <property type="component" value="Unassembled WGS sequence"/>
</dbReference>
<dbReference type="Pfam" id="PF01474">
    <property type="entry name" value="DAHP_synth_2"/>
    <property type="match status" value="1"/>
</dbReference>
<gene>
    <name evidence="7" type="ORF">T440DRAFT_475729</name>
</gene>
<dbReference type="InterPro" id="IPR013785">
    <property type="entry name" value="Aldolase_TIM"/>
</dbReference>
<feature type="binding site" evidence="5">
    <location>
        <position position="73"/>
    </location>
    <ligand>
        <name>Mn(2+)</name>
        <dbReference type="ChEBI" id="CHEBI:29035"/>
    </ligand>
</feature>
<comment type="cofactor">
    <cofactor evidence="5">
        <name>Mn(2+)</name>
        <dbReference type="ChEBI" id="CHEBI:29035"/>
    </cofactor>
    <cofactor evidence="5">
        <name>Co(2+)</name>
        <dbReference type="ChEBI" id="CHEBI:48828"/>
    </cofactor>
    <cofactor evidence="5">
        <name>Cd(2+)</name>
        <dbReference type="ChEBI" id="CHEBI:48775"/>
    </cofactor>
    <text evidence="5">Binds 1 divalent cation per subunit. The enzyme is active with manganese, cobalt or cadmium ions.</text>
</comment>
<keyword evidence="5" id="KW-0170">Cobalt</keyword>
<dbReference type="SUPFAM" id="SSF51569">
    <property type="entry name" value="Aldolase"/>
    <property type="match status" value="1"/>
</dbReference>